<sequence>MPLYVKFLKEIISQKSKLEDFDMVALTEECNAIIQNKLPLKLKDHGRFTIPCMIRSLEFVNHLVVESSRSDNLKKPHEACLVQSATQKKNRGSSVTEALREISAAASGSHKTNAHAVVSTIEATSPIKVKKEIDKKKNKNKKRKILMVERNILLCYSHFCLPPGFCKEKKMGYI</sequence>
<dbReference type="AlphaFoldDB" id="A0AAE0AJ94"/>
<keyword evidence="2" id="KW-1185">Reference proteome</keyword>
<reference evidence="1" key="1">
    <citation type="journal article" date="2023" name="Plant J.">
        <title>Genome sequences and population genomics provide insights into the demographic history, inbreeding, and mutation load of two 'living fossil' tree species of Dipteronia.</title>
        <authorList>
            <person name="Feng Y."/>
            <person name="Comes H.P."/>
            <person name="Chen J."/>
            <person name="Zhu S."/>
            <person name="Lu R."/>
            <person name="Zhang X."/>
            <person name="Li P."/>
            <person name="Qiu J."/>
            <person name="Olsen K.M."/>
            <person name="Qiu Y."/>
        </authorList>
    </citation>
    <scope>NUCLEOTIDE SEQUENCE</scope>
    <source>
        <strain evidence="1">NBL</strain>
    </source>
</reference>
<gene>
    <name evidence="1" type="ORF">Dsin_012389</name>
</gene>
<accession>A0AAE0AJ94</accession>
<name>A0AAE0AJ94_9ROSI</name>
<protein>
    <submittedName>
        <fullName evidence="1">Uncharacterized protein</fullName>
    </submittedName>
</protein>
<dbReference type="EMBL" id="JANJYJ010000004">
    <property type="protein sequence ID" value="KAK3218419.1"/>
    <property type="molecule type" value="Genomic_DNA"/>
</dbReference>
<proteinExistence type="predicted"/>
<comment type="caution">
    <text evidence="1">The sequence shown here is derived from an EMBL/GenBank/DDBJ whole genome shotgun (WGS) entry which is preliminary data.</text>
</comment>
<evidence type="ECO:0000313" key="2">
    <source>
        <dbReference type="Proteomes" id="UP001281410"/>
    </source>
</evidence>
<evidence type="ECO:0000313" key="1">
    <source>
        <dbReference type="EMBL" id="KAK3218419.1"/>
    </source>
</evidence>
<organism evidence="1 2">
    <name type="scientific">Dipteronia sinensis</name>
    <dbReference type="NCBI Taxonomy" id="43782"/>
    <lineage>
        <taxon>Eukaryota</taxon>
        <taxon>Viridiplantae</taxon>
        <taxon>Streptophyta</taxon>
        <taxon>Embryophyta</taxon>
        <taxon>Tracheophyta</taxon>
        <taxon>Spermatophyta</taxon>
        <taxon>Magnoliopsida</taxon>
        <taxon>eudicotyledons</taxon>
        <taxon>Gunneridae</taxon>
        <taxon>Pentapetalae</taxon>
        <taxon>rosids</taxon>
        <taxon>malvids</taxon>
        <taxon>Sapindales</taxon>
        <taxon>Sapindaceae</taxon>
        <taxon>Hippocastanoideae</taxon>
        <taxon>Acereae</taxon>
        <taxon>Dipteronia</taxon>
    </lineage>
</organism>
<dbReference type="Proteomes" id="UP001281410">
    <property type="component" value="Unassembled WGS sequence"/>
</dbReference>